<proteinExistence type="inferred from homology"/>
<feature type="compositionally biased region" description="Polar residues" evidence="8">
    <location>
        <begin position="1178"/>
        <end position="1196"/>
    </location>
</feature>
<comment type="caution">
    <text evidence="11">The sequence shown here is derived from an EMBL/GenBank/DDBJ whole genome shotgun (WGS) entry which is preliminary data.</text>
</comment>
<protein>
    <recommendedName>
        <fullName evidence="7">Protein transport protein sec16</fullName>
    </recommendedName>
</protein>
<keyword evidence="5 7" id="KW-0931">ER-Golgi transport</keyword>
<dbReference type="PANTHER" id="PTHR13402:SF6">
    <property type="entry name" value="SECRETORY 16, ISOFORM I"/>
    <property type="match status" value="1"/>
</dbReference>
<feature type="compositionally biased region" description="Low complexity" evidence="8">
    <location>
        <begin position="1124"/>
        <end position="1135"/>
    </location>
</feature>
<gene>
    <name evidence="11" type="ORF">D9613_003072</name>
</gene>
<dbReference type="Gene3D" id="1.25.40.1030">
    <property type="match status" value="1"/>
</dbReference>
<evidence type="ECO:0000256" key="5">
    <source>
        <dbReference type="ARBA" id="ARBA00022892"/>
    </source>
</evidence>
<dbReference type="GO" id="GO:0070971">
    <property type="term" value="C:endoplasmic reticulum exit site"/>
    <property type="evidence" value="ECO:0007669"/>
    <property type="project" value="TreeGrafter"/>
</dbReference>
<feature type="region of interest" description="Disordered" evidence="8">
    <location>
        <begin position="1414"/>
        <end position="1516"/>
    </location>
</feature>
<comment type="subcellular location">
    <subcellularLocation>
        <location evidence="1">Endoplasmic reticulum membrane</location>
        <topology evidence="1">Peripheral membrane protein</topology>
        <orientation evidence="1">Cytoplasmic side</orientation>
    </subcellularLocation>
</comment>
<dbReference type="GO" id="GO:0007030">
    <property type="term" value="P:Golgi organization"/>
    <property type="evidence" value="ECO:0007669"/>
    <property type="project" value="TreeGrafter"/>
</dbReference>
<keyword evidence="7" id="KW-0653">Protein transport</keyword>
<feature type="region of interest" description="Disordered" evidence="8">
    <location>
        <begin position="1303"/>
        <end position="1397"/>
    </location>
</feature>
<dbReference type="GO" id="GO:0006914">
    <property type="term" value="P:autophagy"/>
    <property type="evidence" value="ECO:0007669"/>
    <property type="project" value="UniProtKB-KW"/>
</dbReference>
<feature type="compositionally biased region" description="Polar residues" evidence="8">
    <location>
        <begin position="77"/>
        <end position="88"/>
    </location>
</feature>
<comment type="function">
    <text evidence="6 7">Involved in the initiation of assembly of the COPII coat required for the formation of transport vesicles from the endoplasmic reticulum (ER) and the selection of cargo molecules. Also involved in autophagy.</text>
</comment>
<dbReference type="PANTHER" id="PTHR13402">
    <property type="entry name" value="RGPR-RELATED"/>
    <property type="match status" value="1"/>
</dbReference>
<feature type="compositionally biased region" description="Polar residues" evidence="8">
    <location>
        <begin position="280"/>
        <end position="306"/>
    </location>
</feature>
<feature type="region of interest" description="Disordered" evidence="8">
    <location>
        <begin position="1120"/>
        <end position="1267"/>
    </location>
</feature>
<reference evidence="11 12" key="1">
    <citation type="submission" date="2019-12" db="EMBL/GenBank/DDBJ databases">
        <authorList>
            <person name="Floudas D."/>
            <person name="Bentzer J."/>
            <person name="Ahren D."/>
            <person name="Johansson T."/>
            <person name="Persson P."/>
            <person name="Tunlid A."/>
        </authorList>
    </citation>
    <scope>NUCLEOTIDE SEQUENCE [LARGE SCALE GENOMIC DNA]</scope>
    <source>
        <strain evidence="11 12">CBS 102.39</strain>
    </source>
</reference>
<keyword evidence="7" id="KW-0072">Autophagy</keyword>
<evidence type="ECO:0000256" key="1">
    <source>
        <dbReference type="ARBA" id="ARBA00004397"/>
    </source>
</evidence>
<feature type="compositionally biased region" description="Polar residues" evidence="8">
    <location>
        <begin position="1222"/>
        <end position="1245"/>
    </location>
</feature>
<accession>A0A8H4QQ72</accession>
<feature type="region of interest" description="Disordered" evidence="8">
    <location>
        <begin position="39"/>
        <end position="88"/>
    </location>
</feature>
<feature type="region of interest" description="Disordered" evidence="8">
    <location>
        <begin position="384"/>
        <end position="409"/>
    </location>
</feature>
<feature type="compositionally biased region" description="Polar residues" evidence="8">
    <location>
        <begin position="340"/>
        <end position="352"/>
    </location>
</feature>
<feature type="compositionally biased region" description="Low complexity" evidence="8">
    <location>
        <begin position="1304"/>
        <end position="1314"/>
    </location>
</feature>
<feature type="compositionally biased region" description="Polar residues" evidence="8">
    <location>
        <begin position="242"/>
        <end position="258"/>
    </location>
</feature>
<organism evidence="11 12">
    <name type="scientific">Agrocybe pediades</name>
    <dbReference type="NCBI Taxonomy" id="84607"/>
    <lineage>
        <taxon>Eukaryota</taxon>
        <taxon>Fungi</taxon>
        <taxon>Dikarya</taxon>
        <taxon>Basidiomycota</taxon>
        <taxon>Agaricomycotina</taxon>
        <taxon>Agaricomycetes</taxon>
        <taxon>Agaricomycetidae</taxon>
        <taxon>Agaricales</taxon>
        <taxon>Agaricineae</taxon>
        <taxon>Strophariaceae</taxon>
        <taxon>Agrocybe</taxon>
    </lineage>
</organism>
<evidence type="ECO:0000256" key="2">
    <source>
        <dbReference type="ARBA" id="ARBA00005927"/>
    </source>
</evidence>
<evidence type="ECO:0000256" key="8">
    <source>
        <dbReference type="SAM" id="MobiDB-lite"/>
    </source>
</evidence>
<feature type="region of interest" description="Disordered" evidence="8">
    <location>
        <begin position="340"/>
        <end position="366"/>
    </location>
</feature>
<feature type="compositionally biased region" description="Polar residues" evidence="8">
    <location>
        <begin position="1203"/>
        <end position="1213"/>
    </location>
</feature>
<evidence type="ECO:0000256" key="4">
    <source>
        <dbReference type="ARBA" id="ARBA00022824"/>
    </source>
</evidence>
<sequence>MSGVEAAASLFGSEEPGTDLFADLGTNFAPFADGAADDFFANGNASQPPAETETFPPSSYPAEHTTETVAFPDYATPATNPQATHQYEPATNGSAGLWAAQEQRSIMPEYPAAYPTQPTVAAAPASSYDSYAPSTYTHPTATTTTYSSHSAYDPPVVSPRAPTSVSTYTPYAPASQAPTSTHSYAPPVPPSAPISQPYTNTVPSIPSIPPPKPQATISRPKVSNAYDPPFIPSRRPTRPTAPVTSSYNQYQTPAQPFNTAPMVYNQYQNPPVSTEPYRPPSTTSPINTYTVHSQPNSAGSAHSSVHSPEGVLSEYNVKPASPYVPQDRSEQTSFINEQNTSHYNDANDTSNGLHEPYDPSRNGHAENGTLALEESLSPAHDIHEKETSSIDGLLSESESASPRTVPLPFSPPVQKAELGDFESNIAPNNDILYNPPPPPPQQSAYIPQQTVKKDVPVNKDPYAPRVAQSINNYIPRTSSPLSLGARSNDLRKPSATAQHLNGVAPTSYPTVLKPTVALPPPPPPVAPLKVPTNDEYAARMVPHNSLAPQDIILKGTSMQYAPSPSLVGANDPLSRTSARAPVVTFGFGGKMITCFHGMPGLNAGFDVALSSRTSSELKIHTLKKIIPATVHNMPGPSFPGPLFNDPGTSSISLVRSGQTAQTKIKKASLVTYLADRYNEIQQGLGYLSNTEKQTAEDKLILLKLLSIMVENDGRLLGTTQTDSAVRTALVPRLENLTGLQDGLSLQASYSSSSLDEAPISVTTLKPSTLDKIEELLLQGDRRQAYQFAMDQKLWAHAMIIASSIDKEAWKEVVNDFLRTELGSKEDAARGGPLVNGAHQSQNNRESLRVAYSLFSGQGPAAVQELAPVTLLQNAGRLQSLAVPLQSPPALQPPATLTAPVITPRTPNFPPMVPAVPIPAETLAKWPETAAMIISSPLTPEVSGALTALGDQLSANNWVEAAHACYLLSSQTNLLGGFNNPSTRITLLGTKNPAEALRNPDVIVYSEILEFAMSLVPPVKGQEPFHGIAHLQTYRFMRAMLLCEIGEVQLANRYCEAIASSLTQSSPYTNTALLEQLQGLQQRLSGVFHGDKSGSWIGAKISKPSLDSIGGWLEGRFTKLVTGESDSPTPTDSRSSAQPFAGPFAHYSTISTTPSGRSSPQPSVATNPNAVPPHRTASAMATSSPYSQVSIERSSSAMGYVRQPASQPTHNYGGSLSSSQSSPTGYGFNSHSRYDDTYSTSSQTKSGDGEPPALQTGSWWGLSSEDASSTTPTAATFMKVDDSSIQASGDGFISLMDTQPIIGASHHQQTSHSSSRYTLEEDDDDLGLGNSKPRPKPVEDETTDAAKPAVAEPAKDAPTPAAEKKNEPAQQSTGGSWFGRWWKRSDPATPGPIKASLGEESAFYYDKEQKRWINKKAGAEEAAKPAAPPPPPSRAQTASPGMSGGVKPPTPVSAPPTRAASAIGLSAEPPKAPMRIRSNLAPPTESAPSTPTGTRMNATGPPPPARPKSGAAKRSVRSRYVDVFQQEVGGPAA</sequence>
<dbReference type="GO" id="GO:0070973">
    <property type="term" value="P:protein localization to endoplasmic reticulum exit site"/>
    <property type="evidence" value="ECO:0007669"/>
    <property type="project" value="TreeGrafter"/>
</dbReference>
<evidence type="ECO:0000313" key="12">
    <source>
        <dbReference type="Proteomes" id="UP000521872"/>
    </source>
</evidence>
<dbReference type="GO" id="GO:0012507">
    <property type="term" value="C:ER to Golgi transport vesicle membrane"/>
    <property type="evidence" value="ECO:0007669"/>
    <property type="project" value="TreeGrafter"/>
</dbReference>
<evidence type="ECO:0000256" key="3">
    <source>
        <dbReference type="ARBA" id="ARBA00022448"/>
    </source>
</evidence>
<evidence type="ECO:0000259" key="10">
    <source>
        <dbReference type="Pfam" id="PF12932"/>
    </source>
</evidence>
<dbReference type="GO" id="GO:0016192">
    <property type="term" value="P:vesicle-mediated transport"/>
    <property type="evidence" value="ECO:0007669"/>
    <property type="project" value="UniProtKB-KW"/>
</dbReference>
<evidence type="ECO:0000313" key="11">
    <source>
        <dbReference type="EMBL" id="KAF4615317.1"/>
    </source>
</evidence>
<keyword evidence="12" id="KW-1185">Reference proteome</keyword>
<keyword evidence="3 7" id="KW-0813">Transport</keyword>
<dbReference type="GO" id="GO:0015031">
    <property type="term" value="P:protein transport"/>
    <property type="evidence" value="ECO:0007669"/>
    <property type="project" value="UniProtKB-KW"/>
</dbReference>
<dbReference type="Pfam" id="PF12932">
    <property type="entry name" value="Sec16"/>
    <property type="match status" value="1"/>
</dbReference>
<evidence type="ECO:0000259" key="9">
    <source>
        <dbReference type="Pfam" id="PF12931"/>
    </source>
</evidence>
<feature type="compositionally biased region" description="Low complexity" evidence="8">
    <location>
        <begin position="1480"/>
        <end position="1493"/>
    </location>
</feature>
<name>A0A8H4QQ72_9AGAR</name>
<keyword evidence="7" id="KW-0472">Membrane</keyword>
<dbReference type="InterPro" id="IPR024340">
    <property type="entry name" value="Sec16_CCD"/>
</dbReference>
<dbReference type="InterPro" id="IPR024298">
    <property type="entry name" value="Sec16_Sec23-bd"/>
</dbReference>
<feature type="region of interest" description="Disordered" evidence="8">
    <location>
        <begin position="143"/>
        <end position="309"/>
    </location>
</feature>
<dbReference type="Proteomes" id="UP000521872">
    <property type="component" value="Unassembled WGS sequence"/>
</dbReference>
<feature type="domain" description="Sec16 Sec23-binding" evidence="9">
    <location>
        <begin position="772"/>
        <end position="1123"/>
    </location>
</feature>
<keyword evidence="4 7" id="KW-0256">Endoplasmic reticulum</keyword>
<dbReference type="EMBL" id="JAACJL010000044">
    <property type="protein sequence ID" value="KAF4615317.1"/>
    <property type="molecule type" value="Genomic_DNA"/>
</dbReference>
<feature type="compositionally biased region" description="Low complexity" evidence="8">
    <location>
        <begin position="143"/>
        <end position="152"/>
    </location>
</feature>
<dbReference type="CDD" id="cd09233">
    <property type="entry name" value="ACE1-Sec16-like"/>
    <property type="match status" value="1"/>
</dbReference>
<feature type="compositionally biased region" description="Polar residues" evidence="8">
    <location>
        <begin position="1147"/>
        <end position="1168"/>
    </location>
</feature>
<feature type="region of interest" description="Disordered" evidence="8">
    <location>
        <begin position="424"/>
        <end position="445"/>
    </location>
</feature>
<feature type="domain" description="Sec16 central conserved" evidence="10">
    <location>
        <begin position="580"/>
        <end position="713"/>
    </location>
</feature>
<feature type="compositionally biased region" description="Basic and acidic residues" evidence="8">
    <location>
        <begin position="355"/>
        <end position="364"/>
    </location>
</feature>
<comment type="similarity">
    <text evidence="2 7">Belongs to the SEC16 family.</text>
</comment>
<dbReference type="Pfam" id="PF12931">
    <property type="entry name" value="TPR_Sec16"/>
    <property type="match status" value="1"/>
</dbReference>
<dbReference type="GO" id="GO:0005789">
    <property type="term" value="C:endoplasmic reticulum membrane"/>
    <property type="evidence" value="ECO:0007669"/>
    <property type="project" value="UniProtKB-SubCell"/>
</dbReference>
<evidence type="ECO:0000256" key="6">
    <source>
        <dbReference type="ARBA" id="ARBA00024687"/>
    </source>
</evidence>
<evidence type="ECO:0000256" key="7">
    <source>
        <dbReference type="RuleBase" id="RU364101"/>
    </source>
</evidence>